<feature type="transmembrane region" description="Helical" evidence="1">
    <location>
        <begin position="245"/>
        <end position="263"/>
    </location>
</feature>
<organism evidence="2 3">
    <name type="scientific">Cyclotella cryptica</name>
    <dbReference type="NCBI Taxonomy" id="29204"/>
    <lineage>
        <taxon>Eukaryota</taxon>
        <taxon>Sar</taxon>
        <taxon>Stramenopiles</taxon>
        <taxon>Ochrophyta</taxon>
        <taxon>Bacillariophyta</taxon>
        <taxon>Coscinodiscophyceae</taxon>
        <taxon>Thalassiosirophycidae</taxon>
        <taxon>Stephanodiscales</taxon>
        <taxon>Stephanodiscaceae</taxon>
        <taxon>Cyclotella</taxon>
    </lineage>
</organism>
<feature type="transmembrane region" description="Helical" evidence="1">
    <location>
        <begin position="283"/>
        <end position="306"/>
    </location>
</feature>
<feature type="transmembrane region" description="Helical" evidence="1">
    <location>
        <begin position="211"/>
        <end position="233"/>
    </location>
</feature>
<name>A0ABD3PLC0_9STRA</name>
<feature type="transmembrane region" description="Helical" evidence="1">
    <location>
        <begin position="495"/>
        <end position="515"/>
    </location>
</feature>
<proteinExistence type="predicted"/>
<dbReference type="AlphaFoldDB" id="A0ABD3PLC0"/>
<keyword evidence="1" id="KW-1133">Transmembrane helix</keyword>
<comment type="caution">
    <text evidence="2">The sequence shown here is derived from an EMBL/GenBank/DDBJ whole genome shotgun (WGS) entry which is preliminary data.</text>
</comment>
<evidence type="ECO:0000313" key="3">
    <source>
        <dbReference type="Proteomes" id="UP001516023"/>
    </source>
</evidence>
<gene>
    <name evidence="2" type="ORF">HJC23_011416</name>
</gene>
<sequence>MTNLKSIASDVIPAILLGFLTAILYLVAAYQFFCAALVCIIAWNVVVKTLELNDFRHRIKYSSLRGPRYIAALVATRLGLRDAIVDWSVLYSIGYAIVAGFTWNDADPNSLLVLWGISVMIGALMLAVLGLKVPHWLGLYPKSGLHLIDDTSNLAKQAVQDLVGSIPRDGEGEGCPEGSITDFRYQVRIAMGKHFAKFCFFLLPFYVGLKVWWFFVSVLIGYVFGYTYLYVVYKSRKRFRKHRGKVALLASAYMSIVSALMLMEGMSIANESWNLHFARRENGLMFVSFFGWFGICLLLQAANYYLNYTFKDRLPRPSAIERFSIAEINHSASLFDDTGRGGITTETNDLLEALAEGDEENEEGDGDGLGEPLMVSGRRTRFQKGYRDDANVSFFYRTGYFDPSSVSTTKELLERVVRGSVVETSSSKETYDLAVAQDGEPAKSYSSIWRALPFKPLCDIFVLGYRETFPCCYKNADFQKRSCCDKFVFMISRTVGILLNMLALYVALVACLATLQITNTKAKLPFVHEKLYKHMDSGPVCAFENKGGDIKTFSSEEDAHQAHYQIAHCGACGNCSNWIDLELQWSTRNSLAQQSQKCGIKTLGRGIHALQECLESPMIGGTHGFTTECAKCWAEDIFCTKSFCIFIYLQTRMTNQVGNFKVGPDSITSATCEEANCEAGNPGHFVPCVGANRRRMNITSDIARPGAQQCQIVDVHSWNEFFPPQI</sequence>
<evidence type="ECO:0000256" key="1">
    <source>
        <dbReference type="SAM" id="Phobius"/>
    </source>
</evidence>
<keyword evidence="1" id="KW-0812">Transmembrane</keyword>
<dbReference type="EMBL" id="JABMIG020000156">
    <property type="protein sequence ID" value="KAL3788464.1"/>
    <property type="molecule type" value="Genomic_DNA"/>
</dbReference>
<keyword evidence="1" id="KW-0472">Membrane</keyword>
<reference evidence="2 3" key="1">
    <citation type="journal article" date="2020" name="G3 (Bethesda)">
        <title>Improved Reference Genome for Cyclotella cryptica CCMP332, a Model for Cell Wall Morphogenesis, Salinity Adaptation, and Lipid Production in Diatoms (Bacillariophyta).</title>
        <authorList>
            <person name="Roberts W.R."/>
            <person name="Downey K.M."/>
            <person name="Ruck E.C."/>
            <person name="Traller J.C."/>
            <person name="Alverson A.J."/>
        </authorList>
    </citation>
    <scope>NUCLEOTIDE SEQUENCE [LARGE SCALE GENOMIC DNA]</scope>
    <source>
        <strain evidence="2 3">CCMP332</strain>
    </source>
</reference>
<accession>A0ABD3PLC0</accession>
<protein>
    <submittedName>
        <fullName evidence="2">Uncharacterized protein</fullName>
    </submittedName>
</protein>
<feature type="transmembrane region" description="Helical" evidence="1">
    <location>
        <begin position="111"/>
        <end position="131"/>
    </location>
</feature>
<keyword evidence="3" id="KW-1185">Reference proteome</keyword>
<dbReference type="PANTHER" id="PTHR40535:SF1">
    <property type="entry name" value="CHROMOSOME UNDETERMINED SCAFFOLD_9, WHOLE GENOME SHOTGUN SEQUENCE"/>
    <property type="match status" value="1"/>
</dbReference>
<feature type="transmembrane region" description="Helical" evidence="1">
    <location>
        <begin position="84"/>
        <end position="104"/>
    </location>
</feature>
<dbReference type="PANTHER" id="PTHR40535">
    <property type="entry name" value="CHROMOSOME UNDETERMINED SCAFFOLD_9, WHOLE GENOME SHOTGUN SEQUENCE"/>
    <property type="match status" value="1"/>
</dbReference>
<dbReference type="Proteomes" id="UP001516023">
    <property type="component" value="Unassembled WGS sequence"/>
</dbReference>
<evidence type="ECO:0000313" key="2">
    <source>
        <dbReference type="EMBL" id="KAL3788464.1"/>
    </source>
</evidence>
<feature type="transmembrane region" description="Helical" evidence="1">
    <location>
        <begin position="12"/>
        <end position="43"/>
    </location>
</feature>